<dbReference type="AlphaFoldDB" id="A0A943DDZ8"/>
<dbReference type="SUPFAM" id="SSF52980">
    <property type="entry name" value="Restriction endonuclease-like"/>
    <property type="match status" value="1"/>
</dbReference>
<reference evidence="2" key="1">
    <citation type="submission" date="2021-02" db="EMBL/GenBank/DDBJ databases">
        <title>Infant gut strain persistence is associated with maternal origin, phylogeny, and functional potential including surface adhesion and iron acquisition.</title>
        <authorList>
            <person name="Lou Y.C."/>
        </authorList>
    </citation>
    <scope>NUCLEOTIDE SEQUENCE</scope>
    <source>
        <strain evidence="2">L3_101_000M1_dasL3_101_000M1_concoct_87</strain>
    </source>
</reference>
<gene>
    <name evidence="2" type="ORF">KHY36_14580</name>
</gene>
<keyword evidence="2" id="KW-0540">Nuclease</keyword>
<comment type="caution">
    <text evidence="2">The sequence shown here is derived from an EMBL/GenBank/DDBJ whole genome shotgun (WGS) entry which is preliminary data.</text>
</comment>
<dbReference type="Gene3D" id="3.40.1350.10">
    <property type="match status" value="1"/>
</dbReference>
<dbReference type="InterPro" id="IPR014833">
    <property type="entry name" value="TnsA_N"/>
</dbReference>
<keyword evidence="2" id="KW-0378">Hydrolase</keyword>
<dbReference type="EMBL" id="JAGZGG010000057">
    <property type="protein sequence ID" value="MBS5333735.1"/>
    <property type="molecule type" value="Genomic_DNA"/>
</dbReference>
<feature type="domain" description="TnsA endonuclease N-terminal" evidence="1">
    <location>
        <begin position="39"/>
        <end position="118"/>
    </location>
</feature>
<evidence type="ECO:0000259" key="1">
    <source>
        <dbReference type="Pfam" id="PF08722"/>
    </source>
</evidence>
<keyword evidence="2" id="KW-0255">Endonuclease</keyword>
<dbReference type="GO" id="GO:0004519">
    <property type="term" value="F:endonuclease activity"/>
    <property type="evidence" value="ECO:0007669"/>
    <property type="project" value="UniProtKB-KW"/>
</dbReference>
<accession>A0A943DDZ8</accession>
<dbReference type="GO" id="GO:0003676">
    <property type="term" value="F:nucleic acid binding"/>
    <property type="evidence" value="ECO:0007669"/>
    <property type="project" value="InterPro"/>
</dbReference>
<protein>
    <submittedName>
        <fullName evidence="2">TnsA endonuclease N-terminal domain-containing protein</fullName>
    </submittedName>
</protein>
<name>A0A943DDZ8_9FIRM</name>
<dbReference type="Proteomes" id="UP000759273">
    <property type="component" value="Unassembled WGS sequence"/>
</dbReference>
<organism evidence="2 3">
    <name type="scientific">Subdoligranulum variabile</name>
    <dbReference type="NCBI Taxonomy" id="214851"/>
    <lineage>
        <taxon>Bacteria</taxon>
        <taxon>Bacillati</taxon>
        <taxon>Bacillota</taxon>
        <taxon>Clostridia</taxon>
        <taxon>Eubacteriales</taxon>
        <taxon>Oscillospiraceae</taxon>
        <taxon>Subdoligranulum</taxon>
    </lineage>
</organism>
<evidence type="ECO:0000313" key="3">
    <source>
        <dbReference type="Proteomes" id="UP000759273"/>
    </source>
</evidence>
<sequence length="126" mass="14659">MRKQIQKERCTKIKLEKCPRVCCLYDKVQLAVARMLNADPSIVQIECNIPLSLDEIPNDDLNLPSETYTTDFVIHFTDGKTAVREAVFRSHLSRPSVAERLELSRRYWQQQGIDDWGIIIDKERVP</sequence>
<dbReference type="InterPro" id="IPR011856">
    <property type="entry name" value="tRNA_endonuc-like_dom_sf"/>
</dbReference>
<proteinExistence type="predicted"/>
<dbReference type="InterPro" id="IPR011335">
    <property type="entry name" value="Restrct_endonuc-II-like"/>
</dbReference>
<evidence type="ECO:0000313" key="2">
    <source>
        <dbReference type="EMBL" id="MBS5333735.1"/>
    </source>
</evidence>
<dbReference type="Pfam" id="PF08722">
    <property type="entry name" value="Tn7_TnsA-like_N"/>
    <property type="match status" value="1"/>
</dbReference>